<dbReference type="Gene3D" id="3.40.720.10">
    <property type="entry name" value="Alkaline Phosphatase, subunit A"/>
    <property type="match status" value="1"/>
</dbReference>
<dbReference type="GO" id="GO:0047753">
    <property type="term" value="F:choline-sulfatase activity"/>
    <property type="evidence" value="ECO:0007669"/>
    <property type="project" value="UniProtKB-EC"/>
</dbReference>
<evidence type="ECO:0000313" key="5">
    <source>
        <dbReference type="EMBL" id="QDT12249.1"/>
    </source>
</evidence>
<comment type="similarity">
    <text evidence="1">Belongs to the sulfatase family.</text>
</comment>
<feature type="domain" description="BD-FAE-like" evidence="4">
    <location>
        <begin position="52"/>
        <end position="247"/>
    </location>
</feature>
<proteinExistence type="inferred from homology"/>
<evidence type="ECO:0000256" key="1">
    <source>
        <dbReference type="ARBA" id="ARBA00008779"/>
    </source>
</evidence>
<dbReference type="InterPro" id="IPR017850">
    <property type="entry name" value="Alkaline_phosphatase_core_sf"/>
</dbReference>
<dbReference type="SUPFAM" id="SSF53474">
    <property type="entry name" value="alpha/beta-Hydrolases"/>
    <property type="match status" value="1"/>
</dbReference>
<evidence type="ECO:0000256" key="2">
    <source>
        <dbReference type="SAM" id="SignalP"/>
    </source>
</evidence>
<feature type="domain" description="Sulfatase N-terminal" evidence="3">
    <location>
        <begin position="305"/>
        <end position="635"/>
    </location>
</feature>
<dbReference type="SUPFAM" id="SSF53649">
    <property type="entry name" value="Alkaline phosphatase-like"/>
    <property type="match status" value="1"/>
</dbReference>
<gene>
    <name evidence="5" type="primary">betC_17</name>
    <name evidence="5" type="ORF">K239x_42580</name>
</gene>
<name>A0A517NYP5_9BACT</name>
<dbReference type="PANTHER" id="PTHR42693:SF33">
    <property type="entry name" value="ARYLSULFATASE"/>
    <property type="match status" value="1"/>
</dbReference>
<dbReference type="Gene3D" id="3.30.1120.10">
    <property type="match status" value="1"/>
</dbReference>
<keyword evidence="6" id="KW-1185">Reference proteome</keyword>
<dbReference type="InterPro" id="IPR000917">
    <property type="entry name" value="Sulfatase_N"/>
</dbReference>
<dbReference type="OrthoDB" id="9783154at2"/>
<evidence type="ECO:0000259" key="4">
    <source>
        <dbReference type="Pfam" id="PF20434"/>
    </source>
</evidence>
<protein>
    <submittedName>
        <fullName evidence="5">Choline-sulfatase</fullName>
        <ecNumber evidence="5">3.1.6.6</ecNumber>
    </submittedName>
</protein>
<dbReference type="Pfam" id="PF00884">
    <property type="entry name" value="Sulfatase"/>
    <property type="match status" value="1"/>
</dbReference>
<feature type="signal peptide" evidence="2">
    <location>
        <begin position="1"/>
        <end position="31"/>
    </location>
</feature>
<dbReference type="Proteomes" id="UP000319817">
    <property type="component" value="Chromosome"/>
</dbReference>
<dbReference type="InterPro" id="IPR029058">
    <property type="entry name" value="AB_hydrolase_fold"/>
</dbReference>
<dbReference type="EMBL" id="CP036526">
    <property type="protein sequence ID" value="QDT12249.1"/>
    <property type="molecule type" value="Genomic_DNA"/>
</dbReference>
<evidence type="ECO:0000259" key="3">
    <source>
        <dbReference type="Pfam" id="PF00884"/>
    </source>
</evidence>
<keyword evidence="2" id="KW-0732">Signal</keyword>
<dbReference type="PANTHER" id="PTHR42693">
    <property type="entry name" value="ARYLSULFATASE FAMILY MEMBER"/>
    <property type="match status" value="1"/>
</dbReference>
<dbReference type="AlphaFoldDB" id="A0A517NYP5"/>
<reference evidence="5 6" key="1">
    <citation type="submission" date="2019-02" db="EMBL/GenBank/DDBJ databases">
        <title>Deep-cultivation of Planctomycetes and their phenomic and genomic characterization uncovers novel biology.</title>
        <authorList>
            <person name="Wiegand S."/>
            <person name="Jogler M."/>
            <person name="Boedeker C."/>
            <person name="Pinto D."/>
            <person name="Vollmers J."/>
            <person name="Rivas-Marin E."/>
            <person name="Kohn T."/>
            <person name="Peeters S.H."/>
            <person name="Heuer A."/>
            <person name="Rast P."/>
            <person name="Oberbeckmann S."/>
            <person name="Bunk B."/>
            <person name="Jeske O."/>
            <person name="Meyerdierks A."/>
            <person name="Storesund J.E."/>
            <person name="Kallscheuer N."/>
            <person name="Luecker S."/>
            <person name="Lage O.M."/>
            <person name="Pohl T."/>
            <person name="Merkel B.J."/>
            <person name="Hornburger P."/>
            <person name="Mueller R.-W."/>
            <person name="Bruemmer F."/>
            <person name="Labrenz M."/>
            <person name="Spormann A.M."/>
            <person name="Op den Camp H."/>
            <person name="Overmann J."/>
            <person name="Amann R."/>
            <person name="Jetten M.S.M."/>
            <person name="Mascher T."/>
            <person name="Medema M.H."/>
            <person name="Devos D.P."/>
            <person name="Kaster A.-K."/>
            <person name="Ovreas L."/>
            <person name="Rohde M."/>
            <person name="Galperin M.Y."/>
            <person name="Jogler C."/>
        </authorList>
    </citation>
    <scope>NUCLEOTIDE SEQUENCE [LARGE SCALE GENOMIC DNA]</scope>
    <source>
        <strain evidence="5 6">K23_9</strain>
    </source>
</reference>
<dbReference type="InterPro" id="IPR049492">
    <property type="entry name" value="BD-FAE-like_dom"/>
</dbReference>
<sequence length="750" mass="82834" precursor="true">MLSCMKIVCGSWLARAFLLLLLIAPSASVSAAAPIVKRDIRYAETNNDAQTLDVYRPDAGENHPIVIWIHGGGWRLGDKRAVQQKPQAFVEQGYVFVSVNYRLVPDVTIEAMAGDIAKAVKHVRANAIQYGGDANRLFLAGHSAGAHLAALVCTDQRYLNKKGLQLSDIKGCVPVDTAAYDAAKLIGALGRFKSALYTAAFGRDVVSQNLRSPMSHVSTGKGIPPFLILHVASRVDSAQQSNAFAKALNRANTEATVYAAVDKSHASINRELGISGDAATKQVFQFLKEQAGAETELTSAKSRPPNVIVLFIDDMGYADPSCFGNPAMKTPNIDRLAKEGRRLTNFYVNSPICSASRVAITTGRYPQRYRIHSYFASRQSNRKRKMPDWLDPAAPTLAKILKPLGYRTAHFGKWHMGGGRDVDDAPLPQAYGFDESLVSFEGLGDRILWQKTGNQEMSWKHGRGKILDLPKHKTTETYVDHAIDFIQANRDQPFYLRVFPNDVHDAHVPSEQQLAKWKGKTSNPPDEAFFAVLDEMDRQIGRLVDAVDQAGLAKETLILFTSDNGPTDWPRYYKAGHQPPGFTGPLFGRKWSLYEGGIRMPFIARWKGKISAEQTDETTVMAAIDVLPTIASIVGADFDADQCDGIDLSDSILGNPVVRETPLFWEYGVHGSINPGKAEHISPQLAMRQGKWKMLCNPDGSDLKLFDLETDIGEQNNVAAERPGIVDRMKSPLDRWWEQMNAHYVAAERN</sequence>
<keyword evidence="5" id="KW-0378">Hydrolase</keyword>
<dbReference type="Gene3D" id="3.40.50.1820">
    <property type="entry name" value="alpha/beta hydrolase"/>
    <property type="match status" value="1"/>
</dbReference>
<dbReference type="EC" id="3.1.6.6" evidence="5"/>
<dbReference type="InterPro" id="IPR050738">
    <property type="entry name" value="Sulfatase"/>
</dbReference>
<accession>A0A517NYP5</accession>
<dbReference type="Pfam" id="PF20434">
    <property type="entry name" value="BD-FAE"/>
    <property type="match status" value="1"/>
</dbReference>
<dbReference type="GO" id="GO:0004065">
    <property type="term" value="F:arylsulfatase activity"/>
    <property type="evidence" value="ECO:0007669"/>
    <property type="project" value="TreeGrafter"/>
</dbReference>
<evidence type="ECO:0000313" key="6">
    <source>
        <dbReference type="Proteomes" id="UP000319817"/>
    </source>
</evidence>
<feature type="chain" id="PRO_5022201672" evidence="2">
    <location>
        <begin position="32"/>
        <end position="750"/>
    </location>
</feature>
<organism evidence="5 6">
    <name type="scientific">Stieleria marina</name>
    <dbReference type="NCBI Taxonomy" id="1930275"/>
    <lineage>
        <taxon>Bacteria</taxon>
        <taxon>Pseudomonadati</taxon>
        <taxon>Planctomycetota</taxon>
        <taxon>Planctomycetia</taxon>
        <taxon>Pirellulales</taxon>
        <taxon>Pirellulaceae</taxon>
        <taxon>Stieleria</taxon>
    </lineage>
</organism>